<dbReference type="InterPro" id="IPR009722">
    <property type="entry name" value="YjiK/CarP"/>
</dbReference>
<accession>A0A7K1UDA2</accession>
<dbReference type="RefSeq" id="WP_157309771.1">
    <property type="nucleotide sequence ID" value="NZ_WRXN01000023.1"/>
</dbReference>
<keyword evidence="5" id="KW-1185">Reference proteome</keyword>
<organism evidence="4 5">
    <name type="scientific">Chitinophaga tropicalis</name>
    <dbReference type="NCBI Taxonomy" id="2683588"/>
    <lineage>
        <taxon>Bacteria</taxon>
        <taxon>Pseudomonadati</taxon>
        <taxon>Bacteroidota</taxon>
        <taxon>Chitinophagia</taxon>
        <taxon>Chitinophagales</taxon>
        <taxon>Chitinophagaceae</taxon>
        <taxon>Chitinophaga</taxon>
    </lineage>
</organism>
<evidence type="ECO:0000256" key="1">
    <source>
        <dbReference type="ARBA" id="ARBA00004236"/>
    </source>
</evidence>
<evidence type="ECO:0000313" key="5">
    <source>
        <dbReference type="Proteomes" id="UP000461730"/>
    </source>
</evidence>
<comment type="subcellular location">
    <subcellularLocation>
        <location evidence="1">Cell membrane</location>
    </subcellularLocation>
</comment>
<proteinExistence type="predicted"/>
<comment type="caution">
    <text evidence="4">The sequence shown here is derived from an EMBL/GenBank/DDBJ whole genome shotgun (WGS) entry which is preliminary data.</text>
</comment>
<evidence type="ECO:0008006" key="6">
    <source>
        <dbReference type="Google" id="ProtNLM"/>
    </source>
</evidence>
<dbReference type="SUPFAM" id="SSF50969">
    <property type="entry name" value="YVTN repeat-like/Quinoprotein amine dehydrogenase"/>
    <property type="match status" value="1"/>
</dbReference>
<dbReference type="GO" id="GO:0005886">
    <property type="term" value="C:plasma membrane"/>
    <property type="evidence" value="ECO:0007669"/>
    <property type="project" value="UniProtKB-SubCell"/>
</dbReference>
<evidence type="ECO:0000256" key="3">
    <source>
        <dbReference type="ARBA" id="ARBA00023136"/>
    </source>
</evidence>
<protein>
    <recommendedName>
        <fullName evidence="6">SdiA-regulated family protein</fullName>
    </recommendedName>
</protein>
<sequence>MQVKHIAMFFLFLSCNTFDQDDKQYTSPKGYNLESPEKFRVRQSMQEISGIVLAPDEHHILAINDEEGKIHSIDVSTNKPYPTSKFDKSGDYEDIATNGTEWFVLKSNGTLYHVNGMFTDTVDATPYKLGLRGKREFESLYFDSARNSLIAVCKNCEEDKLQGFTTAYRFDLPSMTYDSSPVYRIRVEDIARLTGGDVGHFKPSAAAIHPIEKRLYIVAAVNRLLVITDLNGKVQEAYNLRRRRFVQPEGISFAPNGDMYISNETSDESQANILKFKYH</sequence>
<dbReference type="PROSITE" id="PS51257">
    <property type="entry name" value="PROKAR_LIPOPROTEIN"/>
    <property type="match status" value="1"/>
</dbReference>
<evidence type="ECO:0000313" key="4">
    <source>
        <dbReference type="EMBL" id="MVT12351.1"/>
    </source>
</evidence>
<gene>
    <name evidence="4" type="ORF">GO493_29120</name>
</gene>
<dbReference type="Proteomes" id="UP000461730">
    <property type="component" value="Unassembled WGS sequence"/>
</dbReference>
<dbReference type="InterPro" id="IPR011044">
    <property type="entry name" value="Quino_amine_DH_bsu"/>
</dbReference>
<evidence type="ECO:0000256" key="2">
    <source>
        <dbReference type="ARBA" id="ARBA00022475"/>
    </source>
</evidence>
<dbReference type="AlphaFoldDB" id="A0A7K1UDA2"/>
<name>A0A7K1UDA2_9BACT</name>
<dbReference type="EMBL" id="WRXN01000023">
    <property type="protein sequence ID" value="MVT12351.1"/>
    <property type="molecule type" value="Genomic_DNA"/>
</dbReference>
<keyword evidence="3" id="KW-0472">Membrane</keyword>
<keyword evidence="2" id="KW-1003">Cell membrane</keyword>
<reference evidence="4 5" key="1">
    <citation type="submission" date="2019-12" db="EMBL/GenBank/DDBJ databases">
        <title>Chitinophaga sp. strain ysch24 (GDMCC 1.1355), whole genome shotgun sequence.</title>
        <authorList>
            <person name="Zhang X."/>
        </authorList>
    </citation>
    <scope>NUCLEOTIDE SEQUENCE [LARGE SCALE GENOMIC DNA]</scope>
    <source>
        <strain evidence="5">ysch24</strain>
    </source>
</reference>
<dbReference type="Pfam" id="PF06977">
    <property type="entry name" value="SdiA-regulated"/>
    <property type="match status" value="1"/>
</dbReference>